<accession>L8HLY6</accession>
<dbReference type="GO" id="GO:0042147">
    <property type="term" value="P:retrograde transport, endosome to Golgi"/>
    <property type="evidence" value="ECO:0007669"/>
    <property type="project" value="UniProtKB-UniRule"/>
</dbReference>
<evidence type="ECO:0000256" key="1">
    <source>
        <dbReference type="ARBA" id="ARBA00006080"/>
    </source>
</evidence>
<feature type="region of interest" description="Disordered" evidence="4">
    <location>
        <begin position="274"/>
        <end position="355"/>
    </location>
</feature>
<dbReference type="PANTHER" id="PTHR15954">
    <property type="entry name" value="VACUOLAR PROTEIN SORTING-ASSOCIATED PROTEIN 51 HOMOLOG"/>
    <property type="match status" value="1"/>
</dbReference>
<dbReference type="PANTHER" id="PTHR15954:SF4">
    <property type="entry name" value="VACUOLAR PROTEIN SORTING-ASSOCIATED PROTEIN 51 HOMOLOG"/>
    <property type="match status" value="1"/>
</dbReference>
<dbReference type="GO" id="GO:0007030">
    <property type="term" value="P:Golgi organization"/>
    <property type="evidence" value="ECO:0007669"/>
    <property type="project" value="UniProtKB-UniRule"/>
</dbReference>
<feature type="compositionally biased region" description="Acidic residues" evidence="4">
    <location>
        <begin position="323"/>
        <end position="336"/>
    </location>
</feature>
<feature type="compositionally biased region" description="Low complexity" evidence="4">
    <location>
        <begin position="280"/>
        <end position="291"/>
    </location>
</feature>
<organism evidence="5 6">
    <name type="scientific">Acanthamoeba castellanii (strain ATCC 30010 / Neff)</name>
    <dbReference type="NCBI Taxonomy" id="1257118"/>
    <lineage>
        <taxon>Eukaryota</taxon>
        <taxon>Amoebozoa</taxon>
        <taxon>Discosea</taxon>
        <taxon>Longamoebia</taxon>
        <taxon>Centramoebida</taxon>
        <taxon>Acanthamoebidae</taxon>
        <taxon>Acanthamoeba</taxon>
    </lineage>
</organism>
<dbReference type="Proteomes" id="UP000011083">
    <property type="component" value="Unassembled WGS sequence"/>
</dbReference>
<dbReference type="Pfam" id="PF08700">
    <property type="entry name" value="VPS51_Exo84_N"/>
    <property type="match status" value="1"/>
</dbReference>
<evidence type="ECO:0000256" key="4">
    <source>
        <dbReference type="SAM" id="MobiDB-lite"/>
    </source>
</evidence>
<dbReference type="OrthoDB" id="203678at2759"/>
<name>L8HLY6_ACACF</name>
<comment type="function">
    <text evidence="2">Acts as component of the GARP complex that is involved in retrograde transport from early and late endosomes to the trans-Golgi network (TGN).</text>
</comment>
<gene>
    <name evidence="5" type="ORF">ACA1_294860</name>
</gene>
<dbReference type="GO" id="GO:0032456">
    <property type="term" value="P:endocytic recycling"/>
    <property type="evidence" value="ECO:0007669"/>
    <property type="project" value="TreeGrafter"/>
</dbReference>
<dbReference type="GO" id="GO:0006869">
    <property type="term" value="P:lipid transport"/>
    <property type="evidence" value="ECO:0007669"/>
    <property type="project" value="UniProtKB-UniRule"/>
</dbReference>
<dbReference type="GeneID" id="14926488"/>
<dbReference type="GO" id="GO:0015031">
    <property type="term" value="P:protein transport"/>
    <property type="evidence" value="ECO:0007669"/>
    <property type="project" value="UniProtKB-UniRule"/>
</dbReference>
<dbReference type="AlphaFoldDB" id="L8HLY6"/>
<sequence length="547" mass="62163">MATSEGEDGEIMRRRRRLILQNFYGAAEAEQEKQAAPDPASIDNAAFDPDRYFERLLRSQGVRRLLKTDQSMLRDIKKLDSDMKTLVYENYNKFISATDTIRDMKSNVENMEEEMQRLTANMDTITLVSDDITATLAPRREKLHELSGVYRLLKKRQFLFDLPRRLKRALEVGWYGQAVEHYKRTHGVLRKYSSIPSFRTILQECDEIVATLRLRLRLVLESNEDLNAVADAAGLLIDLGESPADLRSSFLSGMGKQLELNLSHFEQLALDRSLRRKEAAQQQQQQQQQQGSGSGGGGVSSPQTPQPQPSAVPPASDGGNPFGEDEEDEEEEEGEGEERARELEEREKQARAEAREERELEEVVGFVREVDGSFLNLFLRFSDAYQGLFVHRPDTSPDDRAAALGLLDDFALALFRRYLALVRTHLLESTSQARYVVEGLRVVREDLLGLSEQLEELSLRHISSDVITKTVQKLIEQRFQHANAAIHDSVMSVMELADSEGGDRKLLRQRDGQQVAEVWSTITHTITGQVEAYFQQLKARPDRRGLE</sequence>
<comment type="subcellular location">
    <subcellularLocation>
        <location evidence="2">Golgi apparatus</location>
        <location evidence="2">trans-Golgi network</location>
    </subcellularLocation>
</comment>
<evidence type="ECO:0000313" key="6">
    <source>
        <dbReference type="Proteomes" id="UP000011083"/>
    </source>
</evidence>
<dbReference type="RefSeq" id="XP_004368186.1">
    <property type="nucleotide sequence ID" value="XM_004368129.1"/>
</dbReference>
<feature type="coiled-coil region" evidence="3">
    <location>
        <begin position="94"/>
        <end position="128"/>
    </location>
</feature>
<evidence type="ECO:0000313" key="5">
    <source>
        <dbReference type="EMBL" id="ELR25431.1"/>
    </source>
</evidence>
<keyword evidence="2" id="KW-0813">Transport</keyword>
<comment type="subunit">
    <text evidence="2">Component of the Golgi-associated retrograde protein (GARP) complex.</text>
</comment>
<dbReference type="InterPro" id="IPR014812">
    <property type="entry name" value="Vps51"/>
</dbReference>
<dbReference type="KEGG" id="acan:ACA1_294860"/>
<keyword evidence="2" id="KW-0445">Lipid transport</keyword>
<feature type="compositionally biased region" description="Basic and acidic residues" evidence="4">
    <location>
        <begin position="337"/>
        <end position="355"/>
    </location>
</feature>
<reference evidence="5 6" key="1">
    <citation type="journal article" date="2013" name="Genome Biol.">
        <title>Genome of Acanthamoeba castellanii highlights extensive lateral gene transfer and early evolution of tyrosine kinase signaling.</title>
        <authorList>
            <person name="Clarke M."/>
            <person name="Lohan A.J."/>
            <person name="Liu B."/>
            <person name="Lagkouvardos I."/>
            <person name="Roy S."/>
            <person name="Zafar N."/>
            <person name="Bertelli C."/>
            <person name="Schilde C."/>
            <person name="Kianianmomeni A."/>
            <person name="Burglin T.R."/>
            <person name="Frech C."/>
            <person name="Turcotte B."/>
            <person name="Kopec K.O."/>
            <person name="Synnott J.M."/>
            <person name="Choo C."/>
            <person name="Paponov I."/>
            <person name="Finkler A."/>
            <person name="Soon Heng Tan C."/>
            <person name="Hutchins A.P."/>
            <person name="Weinmeier T."/>
            <person name="Rattei T."/>
            <person name="Chu J.S."/>
            <person name="Gimenez G."/>
            <person name="Irimia M."/>
            <person name="Rigden D.J."/>
            <person name="Fitzpatrick D.A."/>
            <person name="Lorenzo-Morales J."/>
            <person name="Bateman A."/>
            <person name="Chiu C.H."/>
            <person name="Tang P."/>
            <person name="Hegemann P."/>
            <person name="Fromm H."/>
            <person name="Raoult D."/>
            <person name="Greub G."/>
            <person name="Miranda-Saavedra D."/>
            <person name="Chen N."/>
            <person name="Nash P."/>
            <person name="Ginger M.L."/>
            <person name="Horn M."/>
            <person name="Schaap P."/>
            <person name="Caler L."/>
            <person name="Loftus B."/>
        </authorList>
    </citation>
    <scope>NUCLEOTIDE SEQUENCE [LARGE SCALE GENOMIC DNA]</scope>
    <source>
        <strain evidence="5 6">Neff</strain>
    </source>
</reference>
<dbReference type="VEuPathDB" id="AmoebaDB:ACA1_294860"/>
<dbReference type="STRING" id="1257118.L8HLY6"/>
<keyword evidence="2" id="KW-0333">Golgi apparatus</keyword>
<keyword evidence="2" id="KW-0653">Protein transport</keyword>
<dbReference type="GO" id="GO:0007041">
    <property type="term" value="P:lysosomal transport"/>
    <property type="evidence" value="ECO:0007669"/>
    <property type="project" value="TreeGrafter"/>
</dbReference>
<evidence type="ECO:0000256" key="3">
    <source>
        <dbReference type="SAM" id="Coils"/>
    </source>
</evidence>
<dbReference type="GO" id="GO:0048193">
    <property type="term" value="P:Golgi vesicle transport"/>
    <property type="evidence" value="ECO:0007669"/>
    <property type="project" value="TreeGrafter"/>
</dbReference>
<protein>
    <recommendedName>
        <fullName evidence="2">Vacuolar protein sorting-associated protein 51 homolog</fullName>
    </recommendedName>
</protein>
<dbReference type="GO" id="GO:1990745">
    <property type="term" value="C:EARP complex"/>
    <property type="evidence" value="ECO:0007669"/>
    <property type="project" value="TreeGrafter"/>
</dbReference>
<dbReference type="GO" id="GO:0016020">
    <property type="term" value="C:membrane"/>
    <property type="evidence" value="ECO:0007669"/>
    <property type="project" value="TreeGrafter"/>
</dbReference>
<dbReference type="GO" id="GO:0005829">
    <property type="term" value="C:cytosol"/>
    <property type="evidence" value="ECO:0007669"/>
    <property type="project" value="GOC"/>
</dbReference>
<proteinExistence type="inferred from homology"/>
<evidence type="ECO:0000256" key="2">
    <source>
        <dbReference type="RuleBase" id="RU368010"/>
    </source>
</evidence>
<keyword evidence="6" id="KW-1185">Reference proteome</keyword>
<keyword evidence="3" id="KW-0175">Coiled coil</keyword>
<comment type="similarity">
    <text evidence="1 2">Belongs to the VPS51 family.</text>
</comment>
<dbReference type="EMBL" id="KB007805">
    <property type="protein sequence ID" value="ELR25431.1"/>
    <property type="molecule type" value="Genomic_DNA"/>
</dbReference>
<dbReference type="GO" id="GO:0000938">
    <property type="term" value="C:GARP complex"/>
    <property type="evidence" value="ECO:0007669"/>
    <property type="project" value="UniProtKB-UniRule"/>
</dbReference>